<gene>
    <name evidence="2" type="ORF">PCOR1329_LOCUS47299</name>
</gene>
<feature type="compositionally biased region" description="Low complexity" evidence="1">
    <location>
        <begin position="72"/>
        <end position="103"/>
    </location>
</feature>
<name>A0ABN9UCD0_9DINO</name>
<evidence type="ECO:0000313" key="2">
    <source>
        <dbReference type="EMBL" id="CAK0857097.1"/>
    </source>
</evidence>
<feature type="non-terminal residue" evidence="2">
    <location>
        <position position="1"/>
    </location>
</feature>
<proteinExistence type="predicted"/>
<sequence>ASPRSLRASAAGLLVDAERAGRLAPALEEVQRTFSEEATSGAQNTVVGAPPEILALVSPETPEGADEERSVAPRAPSPGRRPSSRTLRPQRFPRTPTRTQGGRHVPAVPQDFGADLEAEASAQGLDRLGDAGPDVH</sequence>
<organism evidence="2 3">
    <name type="scientific">Prorocentrum cordatum</name>
    <dbReference type="NCBI Taxonomy" id="2364126"/>
    <lineage>
        <taxon>Eukaryota</taxon>
        <taxon>Sar</taxon>
        <taxon>Alveolata</taxon>
        <taxon>Dinophyceae</taxon>
        <taxon>Prorocentrales</taxon>
        <taxon>Prorocentraceae</taxon>
        <taxon>Prorocentrum</taxon>
    </lineage>
</organism>
<feature type="compositionally biased region" description="Basic and acidic residues" evidence="1">
    <location>
        <begin position="127"/>
        <end position="136"/>
    </location>
</feature>
<reference evidence="2" key="1">
    <citation type="submission" date="2023-10" db="EMBL/GenBank/DDBJ databases">
        <authorList>
            <person name="Chen Y."/>
            <person name="Shah S."/>
            <person name="Dougan E. K."/>
            <person name="Thang M."/>
            <person name="Chan C."/>
        </authorList>
    </citation>
    <scope>NUCLEOTIDE SEQUENCE [LARGE SCALE GENOMIC DNA]</scope>
</reference>
<comment type="caution">
    <text evidence="2">The sequence shown here is derived from an EMBL/GenBank/DDBJ whole genome shotgun (WGS) entry which is preliminary data.</text>
</comment>
<evidence type="ECO:0000313" key="3">
    <source>
        <dbReference type="Proteomes" id="UP001189429"/>
    </source>
</evidence>
<dbReference type="Proteomes" id="UP001189429">
    <property type="component" value="Unassembled WGS sequence"/>
</dbReference>
<accession>A0ABN9UCD0</accession>
<dbReference type="EMBL" id="CAUYUJ010015699">
    <property type="protein sequence ID" value="CAK0857097.1"/>
    <property type="molecule type" value="Genomic_DNA"/>
</dbReference>
<protein>
    <recommendedName>
        <fullName evidence="4">Histidine kinase</fullName>
    </recommendedName>
</protein>
<feature type="region of interest" description="Disordered" evidence="1">
    <location>
        <begin position="57"/>
        <end position="136"/>
    </location>
</feature>
<evidence type="ECO:0000256" key="1">
    <source>
        <dbReference type="SAM" id="MobiDB-lite"/>
    </source>
</evidence>
<evidence type="ECO:0008006" key="4">
    <source>
        <dbReference type="Google" id="ProtNLM"/>
    </source>
</evidence>
<keyword evidence="3" id="KW-1185">Reference proteome</keyword>